<dbReference type="HOGENOM" id="CLU_062986_0_1_12"/>
<reference evidence="2" key="1">
    <citation type="submission" date="2013-02" db="EMBL/GenBank/DDBJ databases">
        <title>Comparative genomics of Borrelia species.</title>
        <authorList>
            <person name="Schwan T.G."/>
            <person name="Raffel S.J."/>
            <person name="Porcella S.F."/>
        </authorList>
    </citation>
    <scope>NUCLEOTIDE SEQUENCE</scope>
    <source>
        <strain evidence="2">YOR</strain>
        <plasmid evidence="2">unnamed</plasmid>
    </source>
</reference>
<protein>
    <submittedName>
        <fullName evidence="2">Putative membrane spanning protein</fullName>
    </submittedName>
</protein>
<organism evidence="2">
    <name type="scientific">Borrelia nietonii YOR</name>
    <dbReference type="NCBI Taxonomy" id="1293576"/>
    <lineage>
        <taxon>Bacteria</taxon>
        <taxon>Pseudomonadati</taxon>
        <taxon>Spirochaetota</taxon>
        <taxon>Spirochaetia</taxon>
        <taxon>Spirochaetales</taxon>
        <taxon>Borreliaceae</taxon>
        <taxon>Borrelia</taxon>
        <taxon>Borrelia nietonii</taxon>
    </lineage>
</organism>
<dbReference type="EMBL" id="CP004152">
    <property type="protein sequence ID" value="AHH03936.1"/>
    <property type="molecule type" value="Genomic_DNA"/>
</dbReference>
<dbReference type="RefSeq" id="WP_025434182.1">
    <property type="nucleotide sequence ID" value="NZ_CP004152.1"/>
</dbReference>
<feature type="region of interest" description="Disordered" evidence="1">
    <location>
        <begin position="1"/>
        <end position="54"/>
    </location>
</feature>
<geneLocation type="plasmid" evidence="2">
    <name>unnamed</name>
</geneLocation>
<dbReference type="InterPro" id="IPR008421">
    <property type="entry name" value="Borrelia_lipoprotein_PFam54/60"/>
</dbReference>
<evidence type="ECO:0000256" key="1">
    <source>
        <dbReference type="SAM" id="MobiDB-lite"/>
    </source>
</evidence>
<feature type="non-terminal residue" evidence="2">
    <location>
        <position position="1"/>
    </location>
</feature>
<dbReference type="Pfam" id="PF05714">
    <property type="entry name" value="PFam54_60"/>
    <property type="match status" value="1"/>
</dbReference>
<dbReference type="AlphaFoldDB" id="W5SFP1"/>
<name>W5SFP1_9SPIR</name>
<keyword evidence="2" id="KW-0614">Plasmid</keyword>
<gene>
    <name evidence="2" type="ORF">BHY_0985</name>
</gene>
<accession>W5SFP1</accession>
<feature type="compositionally biased region" description="Gly residues" evidence="1">
    <location>
        <begin position="23"/>
        <end position="54"/>
    </location>
</feature>
<sequence length="300" mass="32309">PGSSAGNHPGGSATDPGSSAGNHPGGGATDPGSGAGNHPGGGATTGPSGGVIDLGGGATDLGGGAIDLSGEDAKQNTIDYLISFIIPTIKQNINLHNHIAWDEYAEDYNISGSNQLFDVIEYDNAQSQKTKYNVNDNRSKTIRREMYLGFGYNVLAIKAFGALANKMVATKNVQMKTELTNMVKKIRQYARAFYLTAYNTLINKKDKLMELDLNDLQILIQKFPTINSSDQKIYSAFVKPITNDYYNNIEIGTAKHTLQDNATAEEIQAYLNGKFTSNESEFNTVIDTANEIAGILNKIQ</sequence>
<proteinExistence type="predicted"/>
<dbReference type="Gene3D" id="1.10.3160.10">
    <property type="entry name" value="Bbcrasp-1"/>
    <property type="match status" value="1"/>
</dbReference>
<evidence type="ECO:0000313" key="2">
    <source>
        <dbReference type="EMBL" id="AHH03936.1"/>
    </source>
</evidence>